<evidence type="ECO:0008006" key="3">
    <source>
        <dbReference type="Google" id="ProtNLM"/>
    </source>
</evidence>
<dbReference type="AlphaFoldDB" id="X1CZI8"/>
<organism evidence="2">
    <name type="scientific">marine sediment metagenome</name>
    <dbReference type="NCBI Taxonomy" id="412755"/>
    <lineage>
        <taxon>unclassified sequences</taxon>
        <taxon>metagenomes</taxon>
        <taxon>ecological metagenomes</taxon>
    </lineage>
</organism>
<feature type="transmembrane region" description="Helical" evidence="1">
    <location>
        <begin position="43"/>
        <end position="64"/>
    </location>
</feature>
<feature type="transmembrane region" description="Helical" evidence="1">
    <location>
        <begin position="108"/>
        <end position="129"/>
    </location>
</feature>
<proteinExistence type="predicted"/>
<dbReference type="EMBL" id="BART01025227">
    <property type="protein sequence ID" value="GAG98302.1"/>
    <property type="molecule type" value="Genomic_DNA"/>
</dbReference>
<reference evidence="2" key="1">
    <citation type="journal article" date="2014" name="Front. Microbiol.">
        <title>High frequency of phylogenetically diverse reductive dehalogenase-homologous genes in deep subseafloor sedimentary metagenomes.</title>
        <authorList>
            <person name="Kawai M."/>
            <person name="Futagami T."/>
            <person name="Toyoda A."/>
            <person name="Takaki Y."/>
            <person name="Nishi S."/>
            <person name="Hori S."/>
            <person name="Arai W."/>
            <person name="Tsubouchi T."/>
            <person name="Morono Y."/>
            <person name="Uchiyama I."/>
            <person name="Ito T."/>
            <person name="Fujiyama A."/>
            <person name="Inagaki F."/>
            <person name="Takami H."/>
        </authorList>
    </citation>
    <scope>NUCLEOTIDE SEQUENCE</scope>
    <source>
        <strain evidence="2">Expedition CK06-06</strain>
    </source>
</reference>
<accession>X1CZI8</accession>
<comment type="caution">
    <text evidence="2">The sequence shown here is derived from an EMBL/GenBank/DDBJ whole genome shotgun (WGS) entry which is preliminary data.</text>
</comment>
<keyword evidence="1" id="KW-0472">Membrane</keyword>
<feature type="non-terminal residue" evidence="2">
    <location>
        <position position="1"/>
    </location>
</feature>
<protein>
    <recommendedName>
        <fullName evidence="3">Polysaccharide biosynthesis protein C-terminal domain-containing protein</fullName>
    </recommendedName>
</protein>
<evidence type="ECO:0000313" key="2">
    <source>
        <dbReference type="EMBL" id="GAG98302.1"/>
    </source>
</evidence>
<sequence>SLFASLISIFIILSSLISTIQTVTTKYISNFFAEKDYKSISNFFFGSFKKITLICLILFLFFILTSKQIALFLNAVSPIPIIILGSMVSISIFVSISRGTLQGIQNFSHLSLNLIIDSILRLVIGILLVHNNF</sequence>
<evidence type="ECO:0000256" key="1">
    <source>
        <dbReference type="SAM" id="Phobius"/>
    </source>
</evidence>
<keyword evidence="1" id="KW-1133">Transmembrane helix</keyword>
<name>X1CZI8_9ZZZZ</name>
<keyword evidence="1" id="KW-0812">Transmembrane</keyword>
<gene>
    <name evidence="2" type="ORF">S01H4_45331</name>
</gene>
<feature type="transmembrane region" description="Helical" evidence="1">
    <location>
        <begin position="71"/>
        <end position="96"/>
    </location>
</feature>